<dbReference type="AlphaFoldDB" id="A0A673MN19"/>
<reference evidence="2" key="1">
    <citation type="submission" date="2025-08" db="UniProtKB">
        <authorList>
            <consortium name="Ensembl"/>
        </authorList>
    </citation>
    <scope>IDENTIFICATION</scope>
</reference>
<organism evidence="2 3">
    <name type="scientific">Sinocyclocheilus rhinocerous</name>
    <dbReference type="NCBI Taxonomy" id="307959"/>
    <lineage>
        <taxon>Eukaryota</taxon>
        <taxon>Metazoa</taxon>
        <taxon>Chordata</taxon>
        <taxon>Craniata</taxon>
        <taxon>Vertebrata</taxon>
        <taxon>Euteleostomi</taxon>
        <taxon>Actinopterygii</taxon>
        <taxon>Neopterygii</taxon>
        <taxon>Teleostei</taxon>
        <taxon>Ostariophysi</taxon>
        <taxon>Cypriniformes</taxon>
        <taxon>Cyprinidae</taxon>
        <taxon>Cyprininae</taxon>
        <taxon>Sinocyclocheilus</taxon>
    </lineage>
</organism>
<protein>
    <submittedName>
        <fullName evidence="2">Uncharacterized protein</fullName>
    </submittedName>
</protein>
<dbReference type="Pfam" id="PF02466">
    <property type="entry name" value="Tim17"/>
    <property type="match status" value="1"/>
</dbReference>
<dbReference type="Ensembl" id="ENSSRHT00000091979.1">
    <property type="protein sequence ID" value="ENSSRHP00000089559.1"/>
    <property type="gene ID" value="ENSSRHG00000044244.1"/>
</dbReference>
<reference evidence="2" key="2">
    <citation type="submission" date="2025-09" db="UniProtKB">
        <authorList>
            <consortium name="Ensembl"/>
        </authorList>
    </citation>
    <scope>IDENTIFICATION</scope>
</reference>
<accession>A0A673MN19</accession>
<evidence type="ECO:0000313" key="3">
    <source>
        <dbReference type="Proteomes" id="UP000472270"/>
    </source>
</evidence>
<keyword evidence="3" id="KW-1185">Reference proteome</keyword>
<feature type="region of interest" description="Disordered" evidence="1">
    <location>
        <begin position="108"/>
        <end position="128"/>
    </location>
</feature>
<evidence type="ECO:0000256" key="1">
    <source>
        <dbReference type="SAM" id="MobiDB-lite"/>
    </source>
</evidence>
<evidence type="ECO:0000313" key="2">
    <source>
        <dbReference type="Ensembl" id="ENSSRHP00000089559.1"/>
    </source>
</evidence>
<proteinExistence type="predicted"/>
<sequence length="128" mass="13508">MDKEPSGPSSTGSRSAGGFGLFGSASPQYSKTALASMSPLSPYLNVDPRYLTHTGEIRWPIVTLILNMVTRQALLYSAFGVIFEKARGAEDDLNTIAAGTLTGVLYKSPDQSAPAARPHESGGSPDVY</sequence>
<name>A0A673MN19_9TELE</name>
<dbReference type="Proteomes" id="UP000472270">
    <property type="component" value="Unassembled WGS sequence"/>
</dbReference>